<reference evidence="12" key="1">
    <citation type="submission" date="2025-08" db="UniProtKB">
        <authorList>
            <consortium name="Ensembl"/>
        </authorList>
    </citation>
    <scope>IDENTIFICATION</scope>
</reference>
<feature type="binding site" evidence="9">
    <location>
        <begin position="105"/>
        <end position="112"/>
    </location>
    <ligand>
        <name>ATP</name>
        <dbReference type="ChEBI" id="CHEBI:30616"/>
    </ligand>
</feature>
<evidence type="ECO:0000259" key="10">
    <source>
        <dbReference type="PROSITE" id="PS51456"/>
    </source>
</evidence>
<dbReference type="Pfam" id="PF06017">
    <property type="entry name" value="Myosin_TH1"/>
    <property type="match status" value="1"/>
</dbReference>
<comment type="similarity">
    <text evidence="2 9">Belongs to the TRAFAC class myosin-kinesin ATPase superfamily. Myosin family.</text>
</comment>
<dbReference type="SUPFAM" id="SSF52540">
    <property type="entry name" value="P-loop containing nucleoside triphosphate hydrolases"/>
    <property type="match status" value="1"/>
</dbReference>
<protein>
    <submittedName>
        <fullName evidence="12">Myosin Ic, paralog a</fullName>
    </submittedName>
</protein>
<evidence type="ECO:0000256" key="3">
    <source>
        <dbReference type="ARBA" id="ARBA00022737"/>
    </source>
</evidence>
<dbReference type="Gene3D" id="1.20.120.720">
    <property type="entry name" value="Myosin VI head, motor domain, U50 subdomain"/>
    <property type="match status" value="1"/>
</dbReference>
<evidence type="ECO:0000313" key="13">
    <source>
        <dbReference type="Proteomes" id="UP000694700"/>
    </source>
</evidence>
<organism evidence="12 13">
    <name type="scientific">Cyprinus carpio</name>
    <name type="common">Common carp</name>
    <dbReference type="NCBI Taxonomy" id="7962"/>
    <lineage>
        <taxon>Eukaryota</taxon>
        <taxon>Metazoa</taxon>
        <taxon>Chordata</taxon>
        <taxon>Craniata</taxon>
        <taxon>Vertebrata</taxon>
        <taxon>Euteleostomi</taxon>
        <taxon>Actinopterygii</taxon>
        <taxon>Neopterygii</taxon>
        <taxon>Teleostei</taxon>
        <taxon>Ostariophysi</taxon>
        <taxon>Cypriniformes</taxon>
        <taxon>Cyprinidae</taxon>
        <taxon>Cyprininae</taxon>
        <taxon>Cyprinus</taxon>
    </lineage>
</organism>
<comment type="subcellular location">
    <subcellularLocation>
        <location evidence="1">Cytoplasm</location>
        <location evidence="1">Cell cortex</location>
    </subcellularLocation>
</comment>
<dbReference type="SMART" id="SM00242">
    <property type="entry name" value="MYSc"/>
    <property type="match status" value="1"/>
</dbReference>
<keyword evidence="8 9" id="KW-0009">Actin-binding</keyword>
<dbReference type="GO" id="GO:0005938">
    <property type="term" value="C:cell cortex"/>
    <property type="evidence" value="ECO:0007669"/>
    <property type="project" value="UniProtKB-SubCell"/>
</dbReference>
<dbReference type="GO" id="GO:0007015">
    <property type="term" value="P:actin filament organization"/>
    <property type="evidence" value="ECO:0007669"/>
    <property type="project" value="TreeGrafter"/>
</dbReference>
<evidence type="ECO:0000256" key="8">
    <source>
        <dbReference type="ARBA" id="ARBA00023203"/>
    </source>
</evidence>
<dbReference type="PANTHER" id="PTHR13140">
    <property type="entry name" value="MYOSIN"/>
    <property type="match status" value="1"/>
</dbReference>
<evidence type="ECO:0000256" key="9">
    <source>
        <dbReference type="PROSITE-ProRule" id="PRU00782"/>
    </source>
</evidence>
<keyword evidence="3" id="KW-0677">Repeat</keyword>
<dbReference type="Pfam" id="PF00063">
    <property type="entry name" value="Myosin_head"/>
    <property type="match status" value="2"/>
</dbReference>
<keyword evidence="4 9" id="KW-0547">Nucleotide-binding</keyword>
<dbReference type="InterPro" id="IPR027417">
    <property type="entry name" value="P-loop_NTPase"/>
</dbReference>
<feature type="domain" description="Myosin motor" evidence="10">
    <location>
        <begin position="12"/>
        <end position="631"/>
    </location>
</feature>
<keyword evidence="5 9" id="KW-0067">ATP-binding</keyword>
<evidence type="ECO:0000256" key="5">
    <source>
        <dbReference type="ARBA" id="ARBA00022840"/>
    </source>
</evidence>
<evidence type="ECO:0000256" key="6">
    <source>
        <dbReference type="ARBA" id="ARBA00023123"/>
    </source>
</evidence>
<feature type="region of interest" description="Actin-binding" evidence="9">
    <location>
        <begin position="508"/>
        <end position="530"/>
    </location>
</feature>
<dbReference type="InterPro" id="IPR010926">
    <property type="entry name" value="Myosin_TH1"/>
</dbReference>
<dbReference type="Gene3D" id="1.10.10.820">
    <property type="match status" value="1"/>
</dbReference>
<dbReference type="PROSITE" id="PS50096">
    <property type="entry name" value="IQ"/>
    <property type="match status" value="1"/>
</dbReference>
<evidence type="ECO:0000259" key="11">
    <source>
        <dbReference type="PROSITE" id="PS51757"/>
    </source>
</evidence>
<dbReference type="InterPro" id="IPR001609">
    <property type="entry name" value="Myosin_head_motor_dom-like"/>
</dbReference>
<evidence type="ECO:0000256" key="7">
    <source>
        <dbReference type="ARBA" id="ARBA00023175"/>
    </source>
</evidence>
<sequence length="865" mass="99830">MESAISARDRVGVQDFLLLENYNSEAAFIENLRRRYREGLIYTYIGSVLVSVNPYRELEIYSKQNMERHRGVNFYEISPHIFALANNSYRALRTERRDQCILLSGESGAGKTEASKKILQYYTHICPTRNNTHTIRERLLQSNPVLEAFGNAKTLRNDNSSRFGKYMDIQFDYKGAPIGGHILNYLLEKSRVAHQNHGERNFHIFYQLLEGGEEPLLKRLGLEKTNPQHYHYLVKGKCPRVSSINDKNGWKVVRNALTIIGFNEDEIQLMEIVAIVLHLGNIQFDINRCRECTLFFFSQQLLGVDGSVLKEALTHKKIVAKGEEVISQYPSVCFQFCINYCNEKLQQLFVELMLKSEQEDYETEGVGWERVEYFNNKIICDLVEEKHKGIIAVLDEECLRRGDASDITFLEKLEDSLGGHAHFVTHKMANGKIRKAIGREEFRLVHYAGEVNYNVSGFLDKNNDLLCRHLKEVLCQSGNHIVSQCFHADELMDQRRPETAATEFKLSLAKLMEILMSKEPLYVRCIKPNDAKQPGGFDEVLVRHQVKYLGLMEYLRVRRAGFAYRRNFEVFLERYKSLCPDTWPNWRGTLPEGVATLVKHLNYKPEEYKLGRSKIFIRFPRTLFVTEDALEAKKQTIVIVIQSWWRGVKGRRKAMHRRQAADTIRKYERFCIMFIKGFILRNEPRCPDNEYFLDHVRFSFLMKVKRNLPKSLLDKSWPRPPPSLTELEQKVVASAIFGGQKDCYPQSVPKLFVATRLGISVSSLSDGFFVLHIPTTDSKQKGDLVLQCDHVIEAVTKLAIMADKIHNVNISQDSIRFAIARGKEGVIDFTSGSDLRVVKTKNGHLSVVRITHLLIKKYRAKECFG</sequence>
<dbReference type="GO" id="GO:0005524">
    <property type="term" value="F:ATP binding"/>
    <property type="evidence" value="ECO:0007669"/>
    <property type="project" value="UniProtKB-UniRule"/>
</dbReference>
<keyword evidence="7 9" id="KW-0505">Motor protein</keyword>
<dbReference type="GO" id="GO:0005902">
    <property type="term" value="C:microvillus"/>
    <property type="evidence" value="ECO:0007669"/>
    <property type="project" value="TreeGrafter"/>
</dbReference>
<evidence type="ECO:0000256" key="2">
    <source>
        <dbReference type="ARBA" id="ARBA00008314"/>
    </source>
</evidence>
<dbReference type="Gene3D" id="1.20.58.530">
    <property type="match status" value="1"/>
</dbReference>
<dbReference type="GO" id="GO:0016459">
    <property type="term" value="C:myosin complex"/>
    <property type="evidence" value="ECO:0007669"/>
    <property type="project" value="UniProtKB-KW"/>
</dbReference>
<dbReference type="PROSITE" id="PS51456">
    <property type="entry name" value="MYOSIN_MOTOR"/>
    <property type="match status" value="1"/>
</dbReference>
<name>A0A8C1X9T5_CYPCA</name>
<dbReference type="FunFam" id="1.20.58.530:FF:000004">
    <property type="entry name" value="Unconventional myosin ID"/>
    <property type="match status" value="1"/>
</dbReference>
<keyword evidence="6 9" id="KW-0518">Myosin</keyword>
<dbReference type="Gene3D" id="1.20.5.4820">
    <property type="match status" value="1"/>
</dbReference>
<dbReference type="PRINTS" id="PR00193">
    <property type="entry name" value="MYOSINHEAVY"/>
</dbReference>
<dbReference type="GO" id="GO:0030048">
    <property type="term" value="P:actin filament-based movement"/>
    <property type="evidence" value="ECO:0007669"/>
    <property type="project" value="TreeGrafter"/>
</dbReference>
<accession>A0A8C1X9T5</accession>
<feature type="domain" description="TH1" evidence="11">
    <location>
        <begin position="663"/>
        <end position="851"/>
    </location>
</feature>
<dbReference type="GO" id="GO:0051015">
    <property type="term" value="F:actin filament binding"/>
    <property type="evidence" value="ECO:0007669"/>
    <property type="project" value="TreeGrafter"/>
</dbReference>
<evidence type="ECO:0000256" key="4">
    <source>
        <dbReference type="ARBA" id="ARBA00022741"/>
    </source>
</evidence>
<evidence type="ECO:0000256" key="1">
    <source>
        <dbReference type="ARBA" id="ARBA00004544"/>
    </source>
</evidence>
<dbReference type="PROSITE" id="PS51757">
    <property type="entry name" value="TH1"/>
    <property type="match status" value="1"/>
</dbReference>
<dbReference type="FunFam" id="1.10.10.820:FF:000001">
    <property type="entry name" value="Myosin heavy chain"/>
    <property type="match status" value="1"/>
</dbReference>
<dbReference type="PANTHER" id="PTHR13140:SF862">
    <property type="entry name" value="UNCONVENTIONAL MYOSIN-IC"/>
    <property type="match status" value="1"/>
</dbReference>
<dbReference type="GO" id="GO:0000146">
    <property type="term" value="F:microfilament motor activity"/>
    <property type="evidence" value="ECO:0007669"/>
    <property type="project" value="TreeGrafter"/>
</dbReference>
<proteinExistence type="inferred from homology"/>
<evidence type="ECO:0000313" key="12">
    <source>
        <dbReference type="Ensembl" id="ENSCCRP00015079054.1"/>
    </source>
</evidence>
<dbReference type="InterPro" id="IPR036961">
    <property type="entry name" value="Kinesin_motor_dom_sf"/>
</dbReference>
<dbReference type="FunFam" id="3.40.850.10:FF:000101">
    <property type="entry name" value="Slow myosin heavy chain 2"/>
    <property type="match status" value="1"/>
</dbReference>
<dbReference type="AlphaFoldDB" id="A0A8C1X9T5"/>
<dbReference type="GO" id="GO:0006897">
    <property type="term" value="P:endocytosis"/>
    <property type="evidence" value="ECO:0007669"/>
    <property type="project" value="TreeGrafter"/>
</dbReference>
<dbReference type="GO" id="GO:0048731">
    <property type="term" value="P:system development"/>
    <property type="evidence" value="ECO:0007669"/>
    <property type="project" value="UniProtKB-ARBA"/>
</dbReference>
<dbReference type="Ensembl" id="ENSCCRT00015081640.1">
    <property type="protein sequence ID" value="ENSCCRP00015079054.1"/>
    <property type="gene ID" value="ENSCCRG00015031769.1"/>
</dbReference>
<dbReference type="GO" id="GO:0005886">
    <property type="term" value="C:plasma membrane"/>
    <property type="evidence" value="ECO:0007669"/>
    <property type="project" value="TreeGrafter"/>
</dbReference>
<dbReference type="Gene3D" id="3.40.850.10">
    <property type="entry name" value="Kinesin motor domain"/>
    <property type="match status" value="2"/>
</dbReference>
<dbReference type="Proteomes" id="UP000694700">
    <property type="component" value="Unplaced"/>
</dbReference>